<dbReference type="InterPro" id="IPR025192">
    <property type="entry name" value="Succ_DH/fum_Rdtase_N"/>
</dbReference>
<dbReference type="InterPro" id="IPR036010">
    <property type="entry name" value="2Fe-2S_ferredoxin-like_sf"/>
</dbReference>
<evidence type="ECO:0000256" key="1">
    <source>
        <dbReference type="ARBA" id="ARBA00001927"/>
    </source>
</evidence>
<dbReference type="AlphaFoldDB" id="A0A1H1SN45"/>
<comment type="cofactor">
    <cofactor evidence="1">
        <name>[3Fe-4S] cluster</name>
        <dbReference type="ChEBI" id="CHEBI:21137"/>
    </cofactor>
</comment>
<dbReference type="RefSeq" id="WP_167558690.1">
    <property type="nucleotide sequence ID" value="NZ_LT629750.1"/>
</dbReference>
<dbReference type="Gene3D" id="3.10.20.30">
    <property type="match status" value="1"/>
</dbReference>
<reference evidence="7" key="1">
    <citation type="submission" date="2016-10" db="EMBL/GenBank/DDBJ databases">
        <authorList>
            <person name="Varghese N."/>
            <person name="Submissions S."/>
        </authorList>
    </citation>
    <scope>NUCLEOTIDE SEQUENCE [LARGE SCALE GENOMIC DNA]</scope>
    <source>
        <strain evidence="7">GAS369</strain>
    </source>
</reference>
<evidence type="ECO:0000256" key="2">
    <source>
        <dbReference type="ARBA" id="ARBA00009433"/>
    </source>
</evidence>
<dbReference type="EMBL" id="LT629750">
    <property type="protein sequence ID" value="SDS48809.1"/>
    <property type="molecule type" value="Genomic_DNA"/>
</dbReference>
<gene>
    <name evidence="6" type="ORF">SAMN05444158_2214</name>
</gene>
<comment type="cofactor">
    <cofactor evidence="4">
        <name>[2Fe-2S] cluster</name>
        <dbReference type="ChEBI" id="CHEBI:190135"/>
    </cofactor>
</comment>
<protein>
    <recommendedName>
        <fullName evidence="3">succinate dehydrogenase</fullName>
        <ecNumber evidence="3">1.3.5.1</ecNumber>
    </recommendedName>
</protein>
<organism evidence="6 7">
    <name type="scientific">Bradyrhizobium canariense</name>
    <dbReference type="NCBI Taxonomy" id="255045"/>
    <lineage>
        <taxon>Bacteria</taxon>
        <taxon>Pseudomonadati</taxon>
        <taxon>Pseudomonadota</taxon>
        <taxon>Alphaproteobacteria</taxon>
        <taxon>Hyphomicrobiales</taxon>
        <taxon>Nitrobacteraceae</taxon>
        <taxon>Bradyrhizobium</taxon>
    </lineage>
</organism>
<dbReference type="SUPFAM" id="SSF54292">
    <property type="entry name" value="2Fe-2S ferredoxin-like"/>
    <property type="match status" value="1"/>
</dbReference>
<comment type="similarity">
    <text evidence="2">Belongs to the succinate dehydrogenase/fumarate reductase iron-sulfur protein family.</text>
</comment>
<dbReference type="EC" id="1.3.5.1" evidence="3"/>
<evidence type="ECO:0000313" key="7">
    <source>
        <dbReference type="Proteomes" id="UP000243904"/>
    </source>
</evidence>
<dbReference type="GO" id="GO:0008177">
    <property type="term" value="F:succinate dehydrogenase (quinone) activity"/>
    <property type="evidence" value="ECO:0007669"/>
    <property type="project" value="UniProtKB-EC"/>
</dbReference>
<accession>A0A1H1SN45</accession>
<dbReference type="GO" id="GO:0051536">
    <property type="term" value="F:iron-sulfur cluster binding"/>
    <property type="evidence" value="ECO:0007669"/>
    <property type="project" value="InterPro"/>
</dbReference>
<dbReference type="Pfam" id="PF13085">
    <property type="entry name" value="Fer2_3"/>
    <property type="match status" value="1"/>
</dbReference>
<name>A0A1H1SN45_9BRAD</name>
<sequence length="122" mass="13321">MKITIVREQVGNSVEARRDTFELPDFGPTSISSALQYVARHIDSSIGYYLSCRRGMCACCVVRANGKIETACVVPVTDGMVIEPIRRDLLVADTVVDLSMARNARFDFDDIDGDPSVDCASA</sequence>
<keyword evidence="7" id="KW-1185">Reference proteome</keyword>
<feature type="domain" description="Succinate dehydogenase/fumarate reductase N-terminal" evidence="5">
    <location>
        <begin position="3"/>
        <end position="100"/>
    </location>
</feature>
<dbReference type="Proteomes" id="UP000243904">
    <property type="component" value="Chromosome I"/>
</dbReference>
<dbReference type="GO" id="GO:0009055">
    <property type="term" value="F:electron transfer activity"/>
    <property type="evidence" value="ECO:0007669"/>
    <property type="project" value="InterPro"/>
</dbReference>
<evidence type="ECO:0000256" key="3">
    <source>
        <dbReference type="ARBA" id="ARBA00012792"/>
    </source>
</evidence>
<evidence type="ECO:0000259" key="5">
    <source>
        <dbReference type="Pfam" id="PF13085"/>
    </source>
</evidence>
<evidence type="ECO:0000313" key="6">
    <source>
        <dbReference type="EMBL" id="SDS48809.1"/>
    </source>
</evidence>
<proteinExistence type="inferred from homology"/>
<evidence type="ECO:0000256" key="4">
    <source>
        <dbReference type="ARBA" id="ARBA00034078"/>
    </source>
</evidence>
<dbReference type="InterPro" id="IPR012675">
    <property type="entry name" value="Beta-grasp_dom_sf"/>
</dbReference>